<keyword evidence="6" id="KW-0560">Oxidoreductase</keyword>
<dbReference type="PANTHER" id="PTHR43594:SF1">
    <property type="entry name" value="QUERCETIN 2,3-DIOXYGENASE PA2418-RELATED"/>
    <property type="match status" value="1"/>
</dbReference>
<dbReference type="EMBL" id="JRHX01000034">
    <property type="protein sequence ID" value="KXZ71502.1"/>
    <property type="molecule type" value="Genomic_DNA"/>
</dbReference>
<name>A0A150HWT0_9GAMM</name>
<dbReference type="PATRIC" id="fig|52133.19.peg.1099"/>
<evidence type="ECO:0000259" key="5">
    <source>
        <dbReference type="Pfam" id="PF05726"/>
    </source>
</evidence>
<dbReference type="RefSeq" id="WP_061524287.1">
    <property type="nucleotide sequence ID" value="NZ_JRHX01000034.1"/>
</dbReference>
<proteinExistence type="inferred from homology"/>
<comment type="caution">
    <text evidence="6">The sequence shown here is derived from an EMBL/GenBank/DDBJ whole genome shotgun (WGS) entry which is preliminary data.</text>
</comment>
<reference evidence="6 7" key="1">
    <citation type="journal article" date="2016" name="Sci. Rep.">
        <title>Genomic and phenotypic characterization of the species Acinetobacter venetianus.</title>
        <authorList>
            <person name="Fondi M."/>
            <person name="Maida I."/>
            <person name="Perrin E."/>
            <person name="Orlandini V."/>
            <person name="La Torre L."/>
            <person name="Bosi E."/>
            <person name="Negroni A."/>
            <person name="Zanaroli G."/>
            <person name="Fava F."/>
            <person name="Decorosi F."/>
            <person name="Giovannetti L."/>
            <person name="Viti C."/>
            <person name="Vaneechoutte M."/>
            <person name="Dijkshoorn L."/>
            <person name="Fani R."/>
        </authorList>
    </citation>
    <scope>NUCLEOTIDE SEQUENCE [LARGE SCALE GENOMIC DNA]</scope>
    <source>
        <strain evidence="6 7">LUH13518</strain>
    </source>
</reference>
<feature type="domain" description="Pirin C-terminal" evidence="5">
    <location>
        <begin position="182"/>
        <end position="283"/>
    </location>
</feature>
<feature type="domain" description="Pirin N-terminal" evidence="4">
    <location>
        <begin position="25"/>
        <end position="127"/>
    </location>
</feature>
<sequence>MKQIVGIYQNKHMHWVGDGFPVYNLFSYDRLGQSISPFLLLDYVAPYRFEPTQAQHGVGSHPHRGFETVTIAYQGEVTHKDSTGGGGTIKAGDVQWMTAGGGILHQEFHSPEFAQQGGLFEMVQLWVNLPTHSKMTPAKYQAIESEQIQRIALDDQGSELRIIAGQYQETAGAATTFSPVNVWDGTLSADQKHTFYVTEGHTTLFVLLSGQVTLNEQVIEAPSLVVLSRENIDFTVTATQNSKFLILTGQPLNEPIEGYGPFVMNNKAEIIDAINDFNSGKFGLMES</sequence>
<feature type="binding site" evidence="2">
    <location>
        <position position="61"/>
    </location>
    <ligand>
        <name>Fe cation</name>
        <dbReference type="ChEBI" id="CHEBI:24875"/>
    </ligand>
</feature>
<dbReference type="CDD" id="cd02909">
    <property type="entry name" value="cupin_pirin_N"/>
    <property type="match status" value="1"/>
</dbReference>
<dbReference type="GO" id="GO:0046872">
    <property type="term" value="F:metal ion binding"/>
    <property type="evidence" value="ECO:0007669"/>
    <property type="project" value="UniProtKB-KW"/>
</dbReference>
<protein>
    <submittedName>
        <fullName evidence="6">Quercetin 2,3-dioxygenase</fullName>
        <ecNumber evidence="6">1.13.11.24</ecNumber>
    </submittedName>
</protein>
<dbReference type="EC" id="1.13.11.24" evidence="6"/>
<dbReference type="PIRSF" id="PIRSF006232">
    <property type="entry name" value="Pirin"/>
    <property type="match status" value="1"/>
</dbReference>
<dbReference type="Gene3D" id="2.60.120.10">
    <property type="entry name" value="Jelly Rolls"/>
    <property type="match status" value="2"/>
</dbReference>
<evidence type="ECO:0000256" key="3">
    <source>
        <dbReference type="RuleBase" id="RU003457"/>
    </source>
</evidence>
<dbReference type="InterPro" id="IPR011051">
    <property type="entry name" value="RmlC_Cupin_sf"/>
</dbReference>
<dbReference type="InterPro" id="IPR003829">
    <property type="entry name" value="Pirin_N_dom"/>
</dbReference>
<dbReference type="Proteomes" id="UP000075544">
    <property type="component" value="Unassembled WGS sequence"/>
</dbReference>
<feature type="binding site" evidence="2">
    <location>
        <position position="105"/>
    </location>
    <ligand>
        <name>Fe cation</name>
        <dbReference type="ChEBI" id="CHEBI:24875"/>
    </ligand>
</feature>
<comment type="cofactor">
    <cofactor evidence="2">
        <name>Fe cation</name>
        <dbReference type="ChEBI" id="CHEBI:24875"/>
    </cofactor>
    <text evidence="2">Binds 1 Fe cation per subunit.</text>
</comment>
<feature type="binding site" evidence="2">
    <location>
        <position position="107"/>
    </location>
    <ligand>
        <name>Fe cation</name>
        <dbReference type="ChEBI" id="CHEBI:24875"/>
    </ligand>
</feature>
<organism evidence="6 7">
    <name type="scientific">Acinetobacter venetianus</name>
    <dbReference type="NCBI Taxonomy" id="52133"/>
    <lineage>
        <taxon>Bacteria</taxon>
        <taxon>Pseudomonadati</taxon>
        <taxon>Pseudomonadota</taxon>
        <taxon>Gammaproteobacteria</taxon>
        <taxon>Moraxellales</taxon>
        <taxon>Moraxellaceae</taxon>
        <taxon>Acinetobacter</taxon>
    </lineage>
</organism>
<dbReference type="InterPro" id="IPR053186">
    <property type="entry name" value="QDO-related"/>
</dbReference>
<dbReference type="SUPFAM" id="SSF51182">
    <property type="entry name" value="RmlC-like cupins"/>
    <property type="match status" value="1"/>
</dbReference>
<gene>
    <name evidence="6" type="primary">yhhW_3</name>
    <name evidence="6" type="ORF">AVENLUH13518_01078</name>
</gene>
<evidence type="ECO:0000313" key="7">
    <source>
        <dbReference type="Proteomes" id="UP000075544"/>
    </source>
</evidence>
<dbReference type="InterPro" id="IPR012093">
    <property type="entry name" value="Pirin"/>
</dbReference>
<accession>A0A150HWT0</accession>
<feature type="binding site" evidence="2">
    <location>
        <position position="63"/>
    </location>
    <ligand>
        <name>Fe cation</name>
        <dbReference type="ChEBI" id="CHEBI:24875"/>
    </ligand>
</feature>
<dbReference type="InterPro" id="IPR008778">
    <property type="entry name" value="Pirin_C_dom"/>
</dbReference>
<dbReference type="Pfam" id="PF02678">
    <property type="entry name" value="Pirin"/>
    <property type="match status" value="1"/>
</dbReference>
<dbReference type="InterPro" id="IPR014710">
    <property type="entry name" value="RmlC-like_jellyroll"/>
</dbReference>
<keyword evidence="2" id="KW-0408">Iron</keyword>
<dbReference type="PANTHER" id="PTHR43594">
    <property type="entry name" value="QUERCETIN 2,3-DIOXYGENASE"/>
    <property type="match status" value="1"/>
</dbReference>
<dbReference type="AlphaFoldDB" id="A0A150HWT0"/>
<evidence type="ECO:0000256" key="1">
    <source>
        <dbReference type="ARBA" id="ARBA00008416"/>
    </source>
</evidence>
<keyword evidence="6" id="KW-0223">Dioxygenase</keyword>
<evidence type="ECO:0000256" key="2">
    <source>
        <dbReference type="PIRSR" id="PIRSR006232-1"/>
    </source>
</evidence>
<dbReference type="GO" id="GO:0008127">
    <property type="term" value="F:quercetin 2,3-dioxygenase activity"/>
    <property type="evidence" value="ECO:0007669"/>
    <property type="project" value="UniProtKB-EC"/>
</dbReference>
<comment type="similarity">
    <text evidence="1 3">Belongs to the pirin family.</text>
</comment>
<evidence type="ECO:0000313" key="6">
    <source>
        <dbReference type="EMBL" id="KXZ71502.1"/>
    </source>
</evidence>
<evidence type="ECO:0000259" key="4">
    <source>
        <dbReference type="Pfam" id="PF02678"/>
    </source>
</evidence>
<dbReference type="Pfam" id="PF05726">
    <property type="entry name" value="Pirin_C"/>
    <property type="match status" value="1"/>
</dbReference>
<keyword evidence="2" id="KW-0479">Metal-binding</keyword>